<reference evidence="1 2" key="1">
    <citation type="submission" date="2013-04" db="EMBL/GenBank/DDBJ databases">
        <title>The Genome Sequence of Enterorhabdus caecimuris B7.</title>
        <authorList>
            <consortium name="The Broad Institute Genomics Platform"/>
            <consortium name="The Broad Institute Genome Sequencing Center for Infectious Disease"/>
            <person name="Earl A."/>
            <person name="Xavier R."/>
            <person name="Elson C."/>
            <person name="Duck W."/>
            <person name="Walker B."/>
            <person name="Young S."/>
            <person name="Zeng Q."/>
            <person name="Gargeya S."/>
            <person name="Fitzgerald M."/>
            <person name="Haas B."/>
            <person name="Abouelleil A."/>
            <person name="Allen A.W."/>
            <person name="Alvarado L."/>
            <person name="Arachchi H.M."/>
            <person name="Berlin A.M."/>
            <person name="Chapman S.B."/>
            <person name="Gainer-Dewar J."/>
            <person name="Goldberg J."/>
            <person name="Griggs A."/>
            <person name="Gujja S."/>
            <person name="Hansen M."/>
            <person name="Howarth C."/>
            <person name="Imamovic A."/>
            <person name="Ireland A."/>
            <person name="Larimer J."/>
            <person name="McCowan C."/>
            <person name="Murphy C."/>
            <person name="Pearson M."/>
            <person name="Poon T.W."/>
            <person name="Priest M."/>
            <person name="Roberts A."/>
            <person name="Saif S."/>
            <person name="Shea T."/>
            <person name="Sisk P."/>
            <person name="Sykes S."/>
            <person name="Wortman J."/>
            <person name="Nusbaum C."/>
            <person name="Birren B."/>
        </authorList>
    </citation>
    <scope>NUCLEOTIDE SEQUENCE [LARGE SCALE GENOMIC DNA]</scope>
    <source>
        <strain evidence="1 2">B7</strain>
    </source>
</reference>
<dbReference type="HOGENOM" id="CLU_2648793_0_0_11"/>
<comment type="caution">
    <text evidence="1">The sequence shown here is derived from an EMBL/GenBank/DDBJ whole genome shotgun (WGS) entry which is preliminary data.</text>
</comment>
<keyword evidence="2" id="KW-1185">Reference proteome</keyword>
<organism evidence="1 2">
    <name type="scientific">Adlercreutzia caecimuris B7</name>
    <dbReference type="NCBI Taxonomy" id="1235794"/>
    <lineage>
        <taxon>Bacteria</taxon>
        <taxon>Bacillati</taxon>
        <taxon>Actinomycetota</taxon>
        <taxon>Coriobacteriia</taxon>
        <taxon>Eggerthellales</taxon>
        <taxon>Eggerthellaceae</taxon>
        <taxon>Adlercreutzia</taxon>
    </lineage>
</organism>
<gene>
    <name evidence="1" type="ORF">C811_01383</name>
</gene>
<name>R9KXM4_9ACTN</name>
<dbReference type="EMBL" id="ASSY01000008">
    <property type="protein sequence ID" value="EOS50966.1"/>
    <property type="molecule type" value="Genomic_DNA"/>
</dbReference>
<sequence length="76" mass="7722">MIPSSDVRKIIWGGDGGGDPFFEATVSGGAVYRDDPAAGAQPVDCDVLEHVGGLADGDRVLAMSAANGKSYVIGKL</sequence>
<dbReference type="AlphaFoldDB" id="R9KXM4"/>
<proteinExistence type="predicted"/>
<evidence type="ECO:0000313" key="1">
    <source>
        <dbReference type="EMBL" id="EOS50966.1"/>
    </source>
</evidence>
<dbReference type="PATRIC" id="fig|1235794.3.peg.1368"/>
<protein>
    <submittedName>
        <fullName evidence="1">Uncharacterized protein</fullName>
    </submittedName>
</protein>
<evidence type="ECO:0000313" key="2">
    <source>
        <dbReference type="Proteomes" id="UP000014204"/>
    </source>
</evidence>
<dbReference type="STRING" id="1235794.C811_01383"/>
<accession>R9KXM4</accession>
<dbReference type="Proteomes" id="UP000014204">
    <property type="component" value="Unassembled WGS sequence"/>
</dbReference>